<evidence type="ECO:0000313" key="10">
    <source>
        <dbReference type="EMBL" id="PIB03268.1"/>
    </source>
</evidence>
<dbReference type="Gene3D" id="1.20.1250.20">
    <property type="entry name" value="MFS general substrate transporter like domains"/>
    <property type="match status" value="1"/>
</dbReference>
<evidence type="ECO:0000256" key="2">
    <source>
        <dbReference type="ARBA" id="ARBA00010992"/>
    </source>
</evidence>
<feature type="transmembrane region" description="Helical" evidence="8">
    <location>
        <begin position="77"/>
        <end position="99"/>
    </location>
</feature>
<evidence type="ECO:0000256" key="4">
    <source>
        <dbReference type="ARBA" id="ARBA00022692"/>
    </source>
</evidence>
<dbReference type="PANTHER" id="PTHR48022">
    <property type="entry name" value="PLASTIDIC GLUCOSE TRANSPORTER 4"/>
    <property type="match status" value="1"/>
</dbReference>
<organism evidence="10 11">
    <name type="scientific">Cercospora beticola</name>
    <name type="common">Sugarbeet leaf spot fungus</name>
    <dbReference type="NCBI Taxonomy" id="122368"/>
    <lineage>
        <taxon>Eukaryota</taxon>
        <taxon>Fungi</taxon>
        <taxon>Dikarya</taxon>
        <taxon>Ascomycota</taxon>
        <taxon>Pezizomycotina</taxon>
        <taxon>Dothideomycetes</taxon>
        <taxon>Dothideomycetidae</taxon>
        <taxon>Mycosphaerellales</taxon>
        <taxon>Mycosphaerellaceae</taxon>
        <taxon>Cercospora</taxon>
    </lineage>
</organism>
<sequence length="286" mass="31844">MGKDRNFHRAALGYVNQVFQQISGINLITYYAATIYENEIGLSPFLSRILAACNGTEYFLASWIPVFLIEKVGRRPLMLFGAVGMSLSMVVLAAATSVGGSGPGVVAAVFLFIFNTFFAIGWLGMTWLYPSEIVPLRIRAPSSALSTSANWIFNFMVVMVTPVAFDTIGYKTYIIFAVINAFIVPCVYFFYPETAYRSLEEMDEIFHKTTGVFDVVSIARPANTPHRYDKNGRLLISYLETEEHRRRASATQPGVKGVNEIENKERSTHDEAYKTEGGFAASEKSL</sequence>
<name>A0A2G5IEH8_CERBT</name>
<dbReference type="PROSITE" id="PS50850">
    <property type="entry name" value="MFS"/>
    <property type="match status" value="1"/>
</dbReference>
<comment type="similarity">
    <text evidence="2">Belongs to the major facilitator superfamily. Sugar transporter (TC 2.A.1.1) family.</text>
</comment>
<dbReference type="AlphaFoldDB" id="A0A2G5IEH8"/>
<keyword evidence="3" id="KW-0813">Transport</keyword>
<feature type="compositionally biased region" description="Basic and acidic residues" evidence="7">
    <location>
        <begin position="259"/>
        <end position="274"/>
    </location>
</feature>
<evidence type="ECO:0000256" key="3">
    <source>
        <dbReference type="ARBA" id="ARBA00022448"/>
    </source>
</evidence>
<evidence type="ECO:0000256" key="6">
    <source>
        <dbReference type="ARBA" id="ARBA00023136"/>
    </source>
</evidence>
<feature type="domain" description="Major facilitator superfamily (MFS) profile" evidence="9">
    <location>
        <begin position="1"/>
        <end position="195"/>
    </location>
</feature>
<keyword evidence="5 8" id="KW-1133">Transmembrane helix</keyword>
<protein>
    <submittedName>
        <fullName evidence="10">Sugar transporter STL1</fullName>
    </submittedName>
</protein>
<accession>A0A2G5IEH8</accession>
<dbReference type="InterPro" id="IPR036259">
    <property type="entry name" value="MFS_trans_sf"/>
</dbReference>
<dbReference type="Pfam" id="PF00083">
    <property type="entry name" value="Sugar_tr"/>
    <property type="match status" value="1"/>
</dbReference>
<evidence type="ECO:0000259" key="9">
    <source>
        <dbReference type="PROSITE" id="PS50850"/>
    </source>
</evidence>
<evidence type="ECO:0000256" key="5">
    <source>
        <dbReference type="ARBA" id="ARBA00022989"/>
    </source>
</evidence>
<feature type="region of interest" description="Disordered" evidence="7">
    <location>
        <begin position="245"/>
        <end position="286"/>
    </location>
</feature>
<comment type="caution">
    <text evidence="10">The sequence shown here is derived from an EMBL/GenBank/DDBJ whole genome shotgun (WGS) entry which is preliminary data.</text>
</comment>
<evidence type="ECO:0000256" key="8">
    <source>
        <dbReference type="SAM" id="Phobius"/>
    </source>
</evidence>
<proteinExistence type="inferred from homology"/>
<dbReference type="InterPro" id="IPR050360">
    <property type="entry name" value="MFS_Sugar_Transporters"/>
</dbReference>
<dbReference type="EMBL" id="LKMD01000099">
    <property type="protein sequence ID" value="PIB03268.1"/>
    <property type="molecule type" value="Genomic_DNA"/>
</dbReference>
<evidence type="ECO:0000256" key="1">
    <source>
        <dbReference type="ARBA" id="ARBA00004141"/>
    </source>
</evidence>
<feature type="transmembrane region" description="Helical" evidence="8">
    <location>
        <begin position="171"/>
        <end position="191"/>
    </location>
</feature>
<dbReference type="PANTHER" id="PTHR48022:SF68">
    <property type="entry name" value="MAJOR FACILITATOR SUPERFAMILY (MFS) PROFILE DOMAIN-CONTAINING PROTEIN-RELATED"/>
    <property type="match status" value="1"/>
</dbReference>
<dbReference type="InterPro" id="IPR003663">
    <property type="entry name" value="Sugar/inositol_transpt"/>
</dbReference>
<evidence type="ECO:0000313" key="11">
    <source>
        <dbReference type="Proteomes" id="UP000230605"/>
    </source>
</evidence>
<comment type="subcellular location">
    <subcellularLocation>
        <location evidence="1">Membrane</location>
        <topology evidence="1">Multi-pass membrane protein</topology>
    </subcellularLocation>
</comment>
<dbReference type="PRINTS" id="PR00171">
    <property type="entry name" value="SUGRTRNSPORT"/>
</dbReference>
<feature type="transmembrane region" description="Helical" evidence="8">
    <location>
        <begin position="105"/>
        <end position="129"/>
    </location>
</feature>
<keyword evidence="4 8" id="KW-0812">Transmembrane</keyword>
<dbReference type="OrthoDB" id="6612291at2759"/>
<keyword evidence="10" id="KW-0762">Sugar transport</keyword>
<keyword evidence="6 8" id="KW-0472">Membrane</keyword>
<dbReference type="GO" id="GO:0016020">
    <property type="term" value="C:membrane"/>
    <property type="evidence" value="ECO:0007669"/>
    <property type="project" value="UniProtKB-SubCell"/>
</dbReference>
<dbReference type="GO" id="GO:0005351">
    <property type="term" value="F:carbohydrate:proton symporter activity"/>
    <property type="evidence" value="ECO:0007669"/>
    <property type="project" value="TreeGrafter"/>
</dbReference>
<evidence type="ECO:0000256" key="7">
    <source>
        <dbReference type="SAM" id="MobiDB-lite"/>
    </source>
</evidence>
<feature type="transmembrane region" description="Helical" evidence="8">
    <location>
        <begin position="149"/>
        <end position="165"/>
    </location>
</feature>
<reference evidence="10 11" key="1">
    <citation type="submission" date="2015-10" db="EMBL/GenBank/DDBJ databases">
        <title>The cercosporin biosynthetic gene cluster was horizontally transferred to several fungal lineages and shown to be expanded in Cercospora beticola based on microsynteny with recipient genomes.</title>
        <authorList>
            <person name="De Jonge R."/>
            <person name="Ebert M.K."/>
            <person name="Suttle J.C."/>
            <person name="Jurick Ii W.M."/>
            <person name="Secor G.A."/>
            <person name="Thomma B.P."/>
            <person name="Van De Peer Y."/>
            <person name="Bolton M.D."/>
        </authorList>
    </citation>
    <scope>NUCLEOTIDE SEQUENCE [LARGE SCALE GENOMIC DNA]</scope>
    <source>
        <strain evidence="10 11">09-40</strain>
    </source>
</reference>
<dbReference type="InterPro" id="IPR020846">
    <property type="entry name" value="MFS_dom"/>
</dbReference>
<dbReference type="InterPro" id="IPR005828">
    <property type="entry name" value="MFS_sugar_transport-like"/>
</dbReference>
<gene>
    <name evidence="10" type="ORF">CB0940_11751</name>
</gene>
<dbReference type="Proteomes" id="UP000230605">
    <property type="component" value="Chromosome 10"/>
</dbReference>
<dbReference type="SUPFAM" id="SSF103473">
    <property type="entry name" value="MFS general substrate transporter"/>
    <property type="match status" value="1"/>
</dbReference>